<protein>
    <submittedName>
        <fullName evidence="2">Uncharacterized protein</fullName>
    </submittedName>
</protein>
<comment type="caution">
    <text evidence="2">The sequence shown here is derived from an EMBL/GenBank/DDBJ whole genome shotgun (WGS) entry which is preliminary data.</text>
</comment>
<dbReference type="OrthoDB" id="95819at2759"/>
<name>A0A080ZV98_PHYNI</name>
<evidence type="ECO:0000313" key="2">
    <source>
        <dbReference type="EMBL" id="ETO70559.1"/>
    </source>
</evidence>
<proteinExistence type="predicted"/>
<sequence length="408" mass="46028">MDELNASGTFEQLLDDTAPTILDFIDALEGMDAKADALPMVSRVQVKEDIKPKTRTKSNTWRQRQRMEVLRLRDEVKHLDTELKKIKLAAGVRSTVPLIEGVTIIAAAQRKRPAVKKLLGESWQDAASRESLARQIASVDNERLHKVLHIQVKHARKLHRMITQQMTTTVVAQALGCRPAFCGKEGRPPTDNDVVFQKLLAEMDEHRGNVSSIFTSDTTDQKLSKKEGHVSIHCVRGLQVQLVNRYTLPFSVEATERAIWHVLTDKESNDKNSRVAYNELFEFDSSTTLQSVRTFIVAGPYELCFLVRKGCRKYQKGDRMHFVVHETSIVSTRFGAGVSYDEVVWRTVVQGRDRSGIPTAIIETHVLATFPSYKTLNCLPPEGLKGFSDSLMRFNHKTEDVLISNVTS</sequence>
<evidence type="ECO:0000313" key="3">
    <source>
        <dbReference type="Proteomes" id="UP000028582"/>
    </source>
</evidence>
<gene>
    <name evidence="2" type="ORF">F444_12981</name>
</gene>
<keyword evidence="1" id="KW-0175">Coiled coil</keyword>
<reference evidence="2 3" key="1">
    <citation type="submission" date="2013-11" db="EMBL/GenBank/DDBJ databases">
        <title>The Genome Sequence of Phytophthora parasitica P1976.</title>
        <authorList>
            <consortium name="The Broad Institute Genomics Platform"/>
            <person name="Russ C."/>
            <person name="Tyler B."/>
            <person name="Panabieres F."/>
            <person name="Shan W."/>
            <person name="Tripathy S."/>
            <person name="Grunwald N."/>
            <person name="Machado M."/>
            <person name="Johnson C.S."/>
            <person name="Walker B."/>
            <person name="Young S."/>
            <person name="Zeng Q."/>
            <person name="Gargeya S."/>
            <person name="Fitzgerald M."/>
            <person name="Haas B."/>
            <person name="Abouelleil A."/>
            <person name="Allen A.W."/>
            <person name="Alvarado L."/>
            <person name="Arachchi H.M."/>
            <person name="Berlin A.M."/>
            <person name="Chapman S.B."/>
            <person name="Gainer-Dewar J."/>
            <person name="Goldberg J."/>
            <person name="Griggs A."/>
            <person name="Gujja S."/>
            <person name="Hansen M."/>
            <person name="Howarth C."/>
            <person name="Imamovic A."/>
            <person name="Ireland A."/>
            <person name="Larimer J."/>
            <person name="McCowan C."/>
            <person name="Murphy C."/>
            <person name="Pearson M."/>
            <person name="Poon T.W."/>
            <person name="Priest M."/>
            <person name="Roberts A."/>
            <person name="Saif S."/>
            <person name="Shea T."/>
            <person name="Sisk P."/>
            <person name="Sykes S."/>
            <person name="Wortman J."/>
            <person name="Nusbaum C."/>
            <person name="Birren B."/>
        </authorList>
    </citation>
    <scope>NUCLEOTIDE SEQUENCE [LARGE SCALE GENOMIC DNA]</scope>
    <source>
        <strain evidence="2 3">P1976</strain>
    </source>
</reference>
<dbReference type="Proteomes" id="UP000028582">
    <property type="component" value="Unassembled WGS sequence"/>
</dbReference>
<accession>A0A080ZV98</accession>
<dbReference type="EMBL" id="ANJA01002312">
    <property type="protein sequence ID" value="ETO70559.1"/>
    <property type="molecule type" value="Genomic_DNA"/>
</dbReference>
<evidence type="ECO:0000256" key="1">
    <source>
        <dbReference type="SAM" id="Coils"/>
    </source>
</evidence>
<organism evidence="2 3">
    <name type="scientific">Phytophthora nicotianae P1976</name>
    <dbReference type="NCBI Taxonomy" id="1317066"/>
    <lineage>
        <taxon>Eukaryota</taxon>
        <taxon>Sar</taxon>
        <taxon>Stramenopiles</taxon>
        <taxon>Oomycota</taxon>
        <taxon>Peronosporomycetes</taxon>
        <taxon>Peronosporales</taxon>
        <taxon>Peronosporaceae</taxon>
        <taxon>Phytophthora</taxon>
    </lineage>
</organism>
<feature type="coiled-coil region" evidence="1">
    <location>
        <begin position="62"/>
        <end position="89"/>
    </location>
</feature>
<dbReference type="AlphaFoldDB" id="A0A080ZV98"/>